<dbReference type="Proteomes" id="UP000319801">
    <property type="component" value="Unassembled WGS sequence"/>
</dbReference>
<dbReference type="Gene3D" id="1.20.58.80">
    <property type="entry name" value="Phosphotransferase system, lactose/cellobiose-type IIA subunit"/>
    <property type="match status" value="1"/>
</dbReference>
<feature type="compositionally biased region" description="Basic and acidic residues" evidence="1">
    <location>
        <begin position="199"/>
        <end position="210"/>
    </location>
</feature>
<evidence type="ECO:0000313" key="4">
    <source>
        <dbReference type="Proteomes" id="UP000319801"/>
    </source>
</evidence>
<feature type="domain" description="Nuclear receptor-binding factor 2 C-terminal" evidence="2">
    <location>
        <begin position="141"/>
        <end position="309"/>
    </location>
</feature>
<dbReference type="Pfam" id="PF08961">
    <property type="entry name" value="NRBF2"/>
    <property type="match status" value="1"/>
</dbReference>
<dbReference type="OrthoDB" id="3694230at2759"/>
<feature type="compositionally biased region" description="Polar residues" evidence="1">
    <location>
        <begin position="185"/>
        <end position="197"/>
    </location>
</feature>
<dbReference type="AlphaFoldDB" id="A0A556TIK3"/>
<keyword evidence="4" id="KW-1185">Reference proteome</keyword>
<comment type="caution">
    <text evidence="3">The sequence shown here is derived from an EMBL/GenBank/DDBJ whole genome shotgun (WGS) entry which is preliminary data.</text>
</comment>
<keyword evidence="3" id="KW-0675">Receptor</keyword>
<protein>
    <submittedName>
        <fullName evidence="3">Nuclear receptor-binding factor 2</fullName>
    </submittedName>
</protein>
<evidence type="ECO:0000313" key="3">
    <source>
        <dbReference type="EMBL" id="TSK14567.1"/>
    </source>
</evidence>
<dbReference type="InterPro" id="IPR039679">
    <property type="entry name" value="NRBF2"/>
</dbReference>
<dbReference type="EMBL" id="VCAZ01000002">
    <property type="protein sequence ID" value="TSK14567.1"/>
    <property type="molecule type" value="Genomic_DNA"/>
</dbReference>
<feature type="region of interest" description="Disordered" evidence="1">
    <location>
        <begin position="185"/>
        <end position="210"/>
    </location>
</feature>
<dbReference type="PANTHER" id="PTHR14964">
    <property type="entry name" value="NUCLEAR RECEPTOR BINDING FACTOR 2"/>
    <property type="match status" value="1"/>
</dbReference>
<dbReference type="PANTHER" id="PTHR14964:SF2">
    <property type="entry name" value="NUCLEAR RECEPTOR-BINDING FACTOR 2"/>
    <property type="match status" value="1"/>
</dbReference>
<dbReference type="SUPFAM" id="SSF140361">
    <property type="entry name" value="MIT domain-like"/>
    <property type="match status" value="1"/>
</dbReference>
<feature type="region of interest" description="Disordered" evidence="1">
    <location>
        <begin position="144"/>
        <end position="170"/>
    </location>
</feature>
<dbReference type="GO" id="GO:0006914">
    <property type="term" value="P:autophagy"/>
    <property type="evidence" value="ECO:0007669"/>
    <property type="project" value="InterPro"/>
</dbReference>
<dbReference type="InterPro" id="IPR015056">
    <property type="entry name" value="NRBF2_C"/>
</dbReference>
<gene>
    <name evidence="3" type="ORF">Baya_0550</name>
</gene>
<name>A0A556TIK3_BAGYA</name>
<reference evidence="3 4" key="1">
    <citation type="journal article" date="2019" name="Genome Biol. Evol.">
        <title>Whole-Genome Sequencing of the Giant Devil Catfish, Bagarius yarrelli.</title>
        <authorList>
            <person name="Jiang W."/>
            <person name="Lv Y."/>
            <person name="Cheng L."/>
            <person name="Yang K."/>
            <person name="Chao B."/>
            <person name="Wang X."/>
            <person name="Li Y."/>
            <person name="Pan X."/>
            <person name="You X."/>
            <person name="Zhang Y."/>
            <person name="Yang J."/>
            <person name="Li J."/>
            <person name="Zhang X."/>
            <person name="Liu S."/>
            <person name="Sun C."/>
            <person name="Yang J."/>
            <person name="Shi Q."/>
        </authorList>
    </citation>
    <scope>NUCLEOTIDE SEQUENCE [LARGE SCALE GENOMIC DNA]</scope>
    <source>
        <strain evidence="3">JWS20170419001</strain>
        <tissue evidence="3">Muscle</tissue>
    </source>
</reference>
<organism evidence="3 4">
    <name type="scientific">Bagarius yarrelli</name>
    <name type="common">Goonch</name>
    <name type="synonym">Bagrus yarrelli</name>
    <dbReference type="NCBI Taxonomy" id="175774"/>
    <lineage>
        <taxon>Eukaryota</taxon>
        <taxon>Metazoa</taxon>
        <taxon>Chordata</taxon>
        <taxon>Craniata</taxon>
        <taxon>Vertebrata</taxon>
        <taxon>Euteleostomi</taxon>
        <taxon>Actinopterygii</taxon>
        <taxon>Neopterygii</taxon>
        <taxon>Teleostei</taxon>
        <taxon>Ostariophysi</taxon>
        <taxon>Siluriformes</taxon>
        <taxon>Sisoridae</taxon>
        <taxon>Sisorinae</taxon>
        <taxon>Bagarius</taxon>
    </lineage>
</organism>
<evidence type="ECO:0000259" key="2">
    <source>
        <dbReference type="Pfam" id="PF08961"/>
    </source>
</evidence>
<sequence length="318" mass="36633">MKPRFIIFQGILSTPHDDGDAAIAGVCAHLDEDASRSLNRDFRPTITSSQLSDSPLLLTDGSGAERSGDFTVFKKNRSVRPLPLWFYDKKGFSLYRQGLELLKEAMKLTECEQARLSLELQRDSHLKQQRLIEERWKRARRENKPRVLQVLPQSSSESVSRTQRSSSSCPEREYDTWLYLLRNRGSSSATTEQTSGTKAHKDDKTRLEEQRTTIEDLRQLLERLLAENERLSQENESLRQENTRLRRERDADTHLVESSELWLLPSAPDQRKPAGITIPHLPPLEMPPHEIPLEELPALELPEDIQHELQELLDGEKL</sequence>
<accession>A0A556TIK3</accession>
<feature type="compositionally biased region" description="Low complexity" evidence="1">
    <location>
        <begin position="153"/>
        <end position="168"/>
    </location>
</feature>
<proteinExistence type="predicted"/>
<evidence type="ECO:0000256" key="1">
    <source>
        <dbReference type="SAM" id="MobiDB-lite"/>
    </source>
</evidence>